<reference evidence="2" key="1">
    <citation type="submission" date="2015-07" db="EMBL/GenBank/DDBJ databases">
        <title>Genome Of Nitrogen-Fixing Cyanobacterium Nostoc piscinale CENA21 From Solimoes/Amazon River Floodplain Sediments And Comparative Genomics To Uncover Biosynthetic Natural Products Potential.</title>
        <authorList>
            <person name="Leao T.F."/>
            <person name="Leao P.N."/>
            <person name="Guimaraes P.I."/>
            <person name="de Melo A.G.C."/>
            <person name="Ramos R.T.J."/>
            <person name="Silva A."/>
            <person name="Fiore M.F."/>
            <person name="Schneider M.P.C."/>
        </authorList>
    </citation>
    <scope>NUCLEOTIDE SEQUENCE [LARGE SCALE GENOMIC DNA]</scope>
    <source>
        <strain evidence="2">CENA21</strain>
    </source>
</reference>
<keyword evidence="2" id="KW-1185">Reference proteome</keyword>
<sequence length="66" mass="8021">MQRLLDKRHRYNCICLSKHERKSVKYLIKQSTKKMLAHTQDLVYTLKELMPTQYQKDNLEAISYFT</sequence>
<organism evidence="1 2">
    <name type="scientific">Nostoc piscinale CENA21</name>
    <dbReference type="NCBI Taxonomy" id="224013"/>
    <lineage>
        <taxon>Bacteria</taxon>
        <taxon>Bacillati</taxon>
        <taxon>Cyanobacteriota</taxon>
        <taxon>Cyanophyceae</taxon>
        <taxon>Nostocales</taxon>
        <taxon>Nostocaceae</taxon>
        <taxon>Nostoc</taxon>
    </lineage>
</organism>
<dbReference type="EMBL" id="CP012036">
    <property type="protein sequence ID" value="ALF54123.1"/>
    <property type="molecule type" value="Genomic_DNA"/>
</dbReference>
<reference evidence="1 2" key="2">
    <citation type="journal article" date="2016" name="Genome Announc.">
        <title>Draft Genome Sequence of the N2-Fixing Cyanobacterium Nostoc piscinale CENA21, Isolated from the Brazilian Amazon Floodplain.</title>
        <authorList>
            <person name="Leao T."/>
            <person name="Guimaraes P.I."/>
            <person name="de Melo A.G."/>
            <person name="Ramos R.T."/>
            <person name="Leao P.N."/>
            <person name="Silva A."/>
            <person name="Fiore M.F."/>
            <person name="Schneider M.P."/>
        </authorList>
    </citation>
    <scope>NUCLEOTIDE SEQUENCE [LARGE SCALE GENOMIC DNA]</scope>
    <source>
        <strain evidence="1 2">CENA21</strain>
    </source>
</reference>
<name>A0A0M3V5L4_9NOSO</name>
<dbReference type="KEGG" id="npz:ACX27_16780"/>
<evidence type="ECO:0000313" key="1">
    <source>
        <dbReference type="EMBL" id="ALF54123.1"/>
    </source>
</evidence>
<proteinExistence type="predicted"/>
<dbReference type="Proteomes" id="UP000062645">
    <property type="component" value="Chromosome"/>
</dbReference>
<dbReference type="AlphaFoldDB" id="A0A0M3V5L4"/>
<gene>
    <name evidence="1" type="ORF">ACX27_16780</name>
</gene>
<dbReference type="PATRIC" id="fig|224013.5.peg.4013"/>
<accession>A0A0M3V5L4</accession>
<protein>
    <submittedName>
        <fullName evidence="1">Uncharacterized protein</fullName>
    </submittedName>
</protein>
<evidence type="ECO:0000313" key="2">
    <source>
        <dbReference type="Proteomes" id="UP000062645"/>
    </source>
</evidence>